<evidence type="ECO:0000256" key="2">
    <source>
        <dbReference type="ARBA" id="ARBA00022490"/>
    </source>
</evidence>
<accession>A0A1E4TF06</accession>
<dbReference type="InterPro" id="IPR050897">
    <property type="entry name" value="SMAUG/VTS1_RNA-bind"/>
</dbReference>
<evidence type="ECO:0000313" key="5">
    <source>
        <dbReference type="EMBL" id="ODV90336.1"/>
    </source>
</evidence>
<dbReference type="PANTHER" id="PTHR12515:SF5">
    <property type="entry name" value="PROTEIN SMAUG"/>
    <property type="match status" value="1"/>
</dbReference>
<keyword evidence="2" id="KW-0963">Cytoplasm</keyword>
<evidence type="ECO:0000256" key="1">
    <source>
        <dbReference type="ARBA" id="ARBA00004496"/>
    </source>
</evidence>
<evidence type="ECO:0000313" key="6">
    <source>
        <dbReference type="Proteomes" id="UP000095023"/>
    </source>
</evidence>
<name>A0A1E4TF06_9ASCO</name>
<dbReference type="GO" id="GO:0000289">
    <property type="term" value="P:nuclear-transcribed mRNA poly(A) tail shortening"/>
    <property type="evidence" value="ECO:0007669"/>
    <property type="project" value="TreeGrafter"/>
</dbReference>
<dbReference type="Gene3D" id="1.10.150.50">
    <property type="entry name" value="Transcription Factor, Ets-1"/>
    <property type="match status" value="1"/>
</dbReference>
<dbReference type="Pfam" id="PF07647">
    <property type="entry name" value="SAM_2"/>
    <property type="match status" value="1"/>
</dbReference>
<dbReference type="EMBL" id="KV453842">
    <property type="protein sequence ID" value="ODV90336.1"/>
    <property type="molecule type" value="Genomic_DNA"/>
</dbReference>
<keyword evidence="3" id="KW-0694">RNA-binding</keyword>
<dbReference type="PANTHER" id="PTHR12515">
    <property type="entry name" value="STERILE ALPHA MOTIF DOMAIN CONTAINING PROTEIN 4-RELATED"/>
    <property type="match status" value="1"/>
</dbReference>
<dbReference type="InterPro" id="IPR001660">
    <property type="entry name" value="SAM"/>
</dbReference>
<organism evidence="5 6">
    <name type="scientific">Tortispora caseinolytica NRRL Y-17796</name>
    <dbReference type="NCBI Taxonomy" id="767744"/>
    <lineage>
        <taxon>Eukaryota</taxon>
        <taxon>Fungi</taxon>
        <taxon>Dikarya</taxon>
        <taxon>Ascomycota</taxon>
        <taxon>Saccharomycotina</taxon>
        <taxon>Trigonopsidomycetes</taxon>
        <taxon>Trigonopsidales</taxon>
        <taxon>Trigonopsidaceae</taxon>
        <taxon>Tortispora</taxon>
    </lineage>
</organism>
<keyword evidence="6" id="KW-1185">Reference proteome</keyword>
<dbReference type="AlphaFoldDB" id="A0A1E4TF06"/>
<dbReference type="InterPro" id="IPR013761">
    <property type="entry name" value="SAM/pointed_sf"/>
</dbReference>
<dbReference type="GO" id="GO:0000932">
    <property type="term" value="C:P-body"/>
    <property type="evidence" value="ECO:0007669"/>
    <property type="project" value="TreeGrafter"/>
</dbReference>
<reference evidence="6" key="1">
    <citation type="submission" date="2016-02" db="EMBL/GenBank/DDBJ databases">
        <title>Comparative genomics of biotechnologically important yeasts.</title>
        <authorList>
            <consortium name="DOE Joint Genome Institute"/>
            <person name="Riley R."/>
            <person name="Haridas S."/>
            <person name="Wolfe K.H."/>
            <person name="Lopes M.R."/>
            <person name="Hittinger C.T."/>
            <person name="Goker M."/>
            <person name="Salamov A."/>
            <person name="Wisecaver J."/>
            <person name="Long T.M."/>
            <person name="Aerts A.L."/>
            <person name="Barry K."/>
            <person name="Choi C."/>
            <person name="Clum A."/>
            <person name="Coughlan A.Y."/>
            <person name="Deshpande S."/>
            <person name="Douglass A.P."/>
            <person name="Hanson S.J."/>
            <person name="Klenk H.-P."/>
            <person name="Labutti K."/>
            <person name="Lapidus A."/>
            <person name="Lindquist E."/>
            <person name="Lipzen A."/>
            <person name="Meier-Kolthoff J.P."/>
            <person name="Ohm R.A."/>
            <person name="Otillar R.P."/>
            <person name="Pangilinan J."/>
            <person name="Peng Y."/>
            <person name="Rokas A."/>
            <person name="Rosa C.A."/>
            <person name="Scheuner C."/>
            <person name="Sibirny A.A."/>
            <person name="Slot J.C."/>
            <person name="Stielow J.B."/>
            <person name="Sun H."/>
            <person name="Kurtzman C.P."/>
            <person name="Blackwell M."/>
            <person name="Jeffries T.W."/>
            <person name="Grigoriev I.V."/>
        </authorList>
    </citation>
    <scope>NUCLEOTIDE SEQUENCE [LARGE SCALE GENOMIC DNA]</scope>
    <source>
        <strain evidence="6">NRRL Y-17796</strain>
    </source>
</reference>
<dbReference type="GO" id="GO:0003729">
    <property type="term" value="F:mRNA binding"/>
    <property type="evidence" value="ECO:0007669"/>
    <property type="project" value="TreeGrafter"/>
</dbReference>
<feature type="non-terminal residue" evidence="5">
    <location>
        <position position="58"/>
    </location>
</feature>
<feature type="non-terminal residue" evidence="5">
    <location>
        <position position="1"/>
    </location>
</feature>
<gene>
    <name evidence="5" type="ORF">CANCADRAFT_12739</name>
</gene>
<dbReference type="PROSITE" id="PS50105">
    <property type="entry name" value="SAM_DOMAIN"/>
    <property type="match status" value="1"/>
</dbReference>
<feature type="domain" description="SAM" evidence="4">
    <location>
        <begin position="6"/>
        <end position="58"/>
    </location>
</feature>
<proteinExistence type="predicted"/>
<dbReference type="OrthoDB" id="2155283at2759"/>
<protein>
    <recommendedName>
        <fullName evidence="4">SAM domain-containing protein</fullName>
    </recommendedName>
</protein>
<dbReference type="Proteomes" id="UP000095023">
    <property type="component" value="Unassembled WGS sequence"/>
</dbReference>
<dbReference type="SUPFAM" id="SSF47769">
    <property type="entry name" value="SAM/Pointed domain"/>
    <property type="match status" value="1"/>
</dbReference>
<sequence>DYSLVKDIPAWLRSQRLHKYTDNLKDLNYKQMLKLTDEELESRGVNATGARRKMLKSF</sequence>
<evidence type="ECO:0000259" key="4">
    <source>
        <dbReference type="PROSITE" id="PS50105"/>
    </source>
</evidence>
<evidence type="ECO:0000256" key="3">
    <source>
        <dbReference type="ARBA" id="ARBA00022884"/>
    </source>
</evidence>
<comment type="subcellular location">
    <subcellularLocation>
        <location evidence="1">Cytoplasm</location>
    </subcellularLocation>
</comment>